<proteinExistence type="predicted"/>
<dbReference type="InterPro" id="IPR027417">
    <property type="entry name" value="P-loop_NTPase"/>
</dbReference>
<reference evidence="1 2" key="1">
    <citation type="submission" date="2019-01" db="EMBL/GenBank/DDBJ databases">
        <title>Draft genome sequence of Cellulomonas takizawaensis strain TKZ-21.</title>
        <authorList>
            <person name="Yamamura H."/>
            <person name="Hayashi T."/>
            <person name="Hamada M."/>
            <person name="Serisawa Y."/>
            <person name="Matsuyama K."/>
            <person name="Nakagawa Y."/>
            <person name="Otoguro M."/>
            <person name="Yanagida F."/>
            <person name="Hayakawa M."/>
        </authorList>
    </citation>
    <scope>NUCLEOTIDE SEQUENCE [LARGE SCALE GENOMIC DNA]</scope>
    <source>
        <strain evidence="1 2">NBRC12680</strain>
    </source>
</reference>
<name>A0A402DMW4_9CELL</name>
<dbReference type="InterPro" id="IPR022521">
    <property type="entry name" value="Rv3660c"/>
</dbReference>
<dbReference type="Gene3D" id="3.40.50.300">
    <property type="entry name" value="P-loop containing nucleotide triphosphate hydrolases"/>
    <property type="match status" value="1"/>
</dbReference>
<evidence type="ECO:0008006" key="3">
    <source>
        <dbReference type="Google" id="ProtNLM"/>
    </source>
</evidence>
<accession>A0A402DMW4</accession>
<dbReference type="NCBIfam" id="TIGR03815">
    <property type="entry name" value="CpaE_hom_Actino"/>
    <property type="match status" value="1"/>
</dbReference>
<organism evidence="1 2">
    <name type="scientific">Cellulomonas biazotea</name>
    <dbReference type="NCBI Taxonomy" id="1709"/>
    <lineage>
        <taxon>Bacteria</taxon>
        <taxon>Bacillati</taxon>
        <taxon>Actinomycetota</taxon>
        <taxon>Actinomycetes</taxon>
        <taxon>Micrococcales</taxon>
        <taxon>Cellulomonadaceae</taxon>
        <taxon>Cellulomonas</taxon>
    </lineage>
</organism>
<dbReference type="PANTHER" id="PTHR43384:SF11">
    <property type="entry name" value="SEPTUM SITE DETERMINING PROTEIN"/>
    <property type="match status" value="1"/>
</dbReference>
<dbReference type="GO" id="GO:0051782">
    <property type="term" value="P:negative regulation of cell division"/>
    <property type="evidence" value="ECO:0007669"/>
    <property type="project" value="TreeGrafter"/>
</dbReference>
<keyword evidence="2" id="KW-1185">Reference proteome</keyword>
<dbReference type="GO" id="GO:0005829">
    <property type="term" value="C:cytosol"/>
    <property type="evidence" value="ECO:0007669"/>
    <property type="project" value="TreeGrafter"/>
</dbReference>
<dbReference type="GO" id="GO:0005524">
    <property type="term" value="F:ATP binding"/>
    <property type="evidence" value="ECO:0007669"/>
    <property type="project" value="TreeGrafter"/>
</dbReference>
<dbReference type="PANTHER" id="PTHR43384">
    <property type="entry name" value="SEPTUM SITE-DETERMINING PROTEIN MIND HOMOLOG, CHLOROPLASTIC-RELATED"/>
    <property type="match status" value="1"/>
</dbReference>
<dbReference type="AlphaFoldDB" id="A0A402DMW4"/>
<protein>
    <recommendedName>
        <fullName evidence="3">Pilus assembly protein FlpE</fullName>
    </recommendedName>
</protein>
<sequence length="267" mass="26904">MRTLVRGRVADTVATARAPDAWLPDAMIPLAAPVPTRRATVVGVVGARGGAGASSLAAALAREASRSTATTVVDLDRACGGLDVLVGLEGADGVRWPDLATARGDVDGDDLLAMLPRWGTCAVLSADRSRPVPPEPAVVADVLHALSRTTGVLVLDLDRSAVVAGESVAAVCDTVLVVTPRDLRATAGALALRLALRSAPGADVGLVVRGPAPGGLGSAEVAHAAGLPVLATLPLDRRLAVGTEHGGLPSTGALARAARRLARDVLR</sequence>
<evidence type="ECO:0000313" key="1">
    <source>
        <dbReference type="EMBL" id="GCE75450.1"/>
    </source>
</evidence>
<dbReference type="EMBL" id="BIMR01000024">
    <property type="protein sequence ID" value="GCE75450.1"/>
    <property type="molecule type" value="Genomic_DNA"/>
</dbReference>
<dbReference type="GO" id="GO:0009898">
    <property type="term" value="C:cytoplasmic side of plasma membrane"/>
    <property type="evidence" value="ECO:0007669"/>
    <property type="project" value="TreeGrafter"/>
</dbReference>
<gene>
    <name evidence="1" type="ORF">CBZ_05060</name>
</gene>
<evidence type="ECO:0000313" key="2">
    <source>
        <dbReference type="Proteomes" id="UP000289954"/>
    </source>
</evidence>
<comment type="caution">
    <text evidence="1">The sequence shown here is derived from an EMBL/GenBank/DDBJ whole genome shotgun (WGS) entry which is preliminary data.</text>
</comment>
<dbReference type="Proteomes" id="UP000289954">
    <property type="component" value="Unassembled WGS sequence"/>
</dbReference>
<dbReference type="SUPFAM" id="SSF52540">
    <property type="entry name" value="P-loop containing nucleoside triphosphate hydrolases"/>
    <property type="match status" value="1"/>
</dbReference>
<dbReference type="GO" id="GO:0016887">
    <property type="term" value="F:ATP hydrolysis activity"/>
    <property type="evidence" value="ECO:0007669"/>
    <property type="project" value="TreeGrafter"/>
</dbReference>
<dbReference type="InterPro" id="IPR050625">
    <property type="entry name" value="ParA/MinD_ATPase"/>
</dbReference>